<dbReference type="AlphaFoldDB" id="A0A9P6TY45"/>
<name>A0A9P6TY45_9FUNG</name>
<proteinExistence type="predicted"/>
<sequence>MRAFASKTSSRSTPPPSTPNPSAATHTLGSTASKTTTATRVRSRDQLDHQQHAANLRQQVLDEVMVPGRFKAFFKPEKQVDIAGEPVIRTAKSRSSPKKVSAAAAARSGTTAWPPVVEDAAKGATGELDVDNSLKTSSPSTGRSGRQSVGWRALEEVYAREVLPHPYVNKTYLDIVQVKLLDDRKTYQYWYRPIPSGSVTADDIAHAVSQHAPALRAMLARHAYPHAPGSKRLSFQFVRQSDRIASMDQLWKQLEDEASSENKLQQRQEDGKEQK</sequence>
<protein>
    <submittedName>
        <fullName evidence="2">Uncharacterized protein</fullName>
    </submittedName>
</protein>
<feature type="region of interest" description="Disordered" evidence="1">
    <location>
        <begin position="90"/>
        <end position="117"/>
    </location>
</feature>
<feature type="compositionally biased region" description="Basic and acidic residues" evidence="1">
    <location>
        <begin position="264"/>
        <end position="275"/>
    </location>
</feature>
<gene>
    <name evidence="2" type="ORF">DFQ27_008223</name>
</gene>
<organism evidence="2 3">
    <name type="scientific">Actinomortierella ambigua</name>
    <dbReference type="NCBI Taxonomy" id="1343610"/>
    <lineage>
        <taxon>Eukaryota</taxon>
        <taxon>Fungi</taxon>
        <taxon>Fungi incertae sedis</taxon>
        <taxon>Mucoromycota</taxon>
        <taxon>Mortierellomycotina</taxon>
        <taxon>Mortierellomycetes</taxon>
        <taxon>Mortierellales</taxon>
        <taxon>Mortierellaceae</taxon>
        <taxon>Actinomortierella</taxon>
    </lineage>
</organism>
<feature type="compositionally biased region" description="Low complexity" evidence="1">
    <location>
        <begin position="98"/>
        <end position="108"/>
    </location>
</feature>
<feature type="compositionally biased region" description="Polar residues" evidence="1">
    <location>
        <begin position="133"/>
        <end position="146"/>
    </location>
</feature>
<feature type="region of interest" description="Disordered" evidence="1">
    <location>
        <begin position="127"/>
        <end position="146"/>
    </location>
</feature>
<evidence type="ECO:0000313" key="3">
    <source>
        <dbReference type="Proteomes" id="UP000807716"/>
    </source>
</evidence>
<evidence type="ECO:0000313" key="2">
    <source>
        <dbReference type="EMBL" id="KAG0252195.1"/>
    </source>
</evidence>
<dbReference type="OrthoDB" id="2411854at2759"/>
<accession>A0A9P6TY45</accession>
<dbReference type="EMBL" id="JAAAJB010000682">
    <property type="protein sequence ID" value="KAG0252195.1"/>
    <property type="molecule type" value="Genomic_DNA"/>
</dbReference>
<feature type="compositionally biased region" description="Low complexity" evidence="1">
    <location>
        <begin position="1"/>
        <end position="12"/>
    </location>
</feature>
<reference evidence="2" key="1">
    <citation type="journal article" date="2020" name="Fungal Divers.">
        <title>Resolving the Mortierellaceae phylogeny through synthesis of multi-gene phylogenetics and phylogenomics.</title>
        <authorList>
            <person name="Vandepol N."/>
            <person name="Liber J."/>
            <person name="Desiro A."/>
            <person name="Na H."/>
            <person name="Kennedy M."/>
            <person name="Barry K."/>
            <person name="Grigoriev I.V."/>
            <person name="Miller A.N."/>
            <person name="O'Donnell K."/>
            <person name="Stajich J.E."/>
            <person name="Bonito G."/>
        </authorList>
    </citation>
    <scope>NUCLEOTIDE SEQUENCE</scope>
    <source>
        <strain evidence="2">BC1065</strain>
    </source>
</reference>
<evidence type="ECO:0000256" key="1">
    <source>
        <dbReference type="SAM" id="MobiDB-lite"/>
    </source>
</evidence>
<feature type="compositionally biased region" description="Polar residues" evidence="1">
    <location>
        <begin position="28"/>
        <end position="40"/>
    </location>
</feature>
<feature type="region of interest" description="Disordered" evidence="1">
    <location>
        <begin position="1"/>
        <end position="49"/>
    </location>
</feature>
<dbReference type="Proteomes" id="UP000807716">
    <property type="component" value="Unassembled WGS sequence"/>
</dbReference>
<feature type="region of interest" description="Disordered" evidence="1">
    <location>
        <begin position="255"/>
        <end position="275"/>
    </location>
</feature>
<comment type="caution">
    <text evidence="2">The sequence shown here is derived from an EMBL/GenBank/DDBJ whole genome shotgun (WGS) entry which is preliminary data.</text>
</comment>
<keyword evidence="3" id="KW-1185">Reference proteome</keyword>